<dbReference type="GO" id="GO:0005886">
    <property type="term" value="C:plasma membrane"/>
    <property type="evidence" value="ECO:0007669"/>
    <property type="project" value="TreeGrafter"/>
</dbReference>
<evidence type="ECO:0000256" key="2">
    <source>
        <dbReference type="ARBA" id="ARBA00023136"/>
    </source>
</evidence>
<dbReference type="InterPro" id="IPR051275">
    <property type="entry name" value="Cell_adhesion_signaling"/>
</dbReference>
<keyword evidence="5" id="KW-0393">Immunoglobulin domain</keyword>
<feature type="compositionally biased region" description="Basic and acidic residues" evidence="6">
    <location>
        <begin position="571"/>
        <end position="581"/>
    </location>
</feature>
<dbReference type="InterPro" id="IPR036179">
    <property type="entry name" value="Ig-like_dom_sf"/>
</dbReference>
<feature type="compositionally biased region" description="Low complexity" evidence="6">
    <location>
        <begin position="421"/>
        <end position="432"/>
    </location>
</feature>
<comment type="subcellular location">
    <subcellularLocation>
        <location evidence="1">Membrane</location>
        <topology evidence="1">Single-pass type I membrane protein</topology>
    </subcellularLocation>
</comment>
<evidence type="ECO:0000313" key="10">
    <source>
        <dbReference type="Proteomes" id="UP000507470"/>
    </source>
</evidence>
<dbReference type="Gene3D" id="2.60.40.10">
    <property type="entry name" value="Immunoglobulins"/>
    <property type="match status" value="3"/>
</dbReference>
<feature type="compositionally biased region" description="Polar residues" evidence="6">
    <location>
        <begin position="655"/>
        <end position="676"/>
    </location>
</feature>
<dbReference type="EMBL" id="CACVKT020007518">
    <property type="protein sequence ID" value="CAC5408232.1"/>
    <property type="molecule type" value="Genomic_DNA"/>
</dbReference>
<feature type="compositionally biased region" description="Low complexity" evidence="6">
    <location>
        <begin position="613"/>
        <end position="624"/>
    </location>
</feature>
<feature type="region of interest" description="Disordered" evidence="6">
    <location>
        <begin position="538"/>
        <end position="705"/>
    </location>
</feature>
<dbReference type="AlphaFoldDB" id="A0A6J8DKX7"/>
<feature type="compositionally biased region" description="Basic and acidic residues" evidence="6">
    <location>
        <begin position="538"/>
        <end position="548"/>
    </location>
</feature>
<feature type="compositionally biased region" description="Basic and acidic residues" evidence="6">
    <location>
        <begin position="594"/>
        <end position="610"/>
    </location>
</feature>
<gene>
    <name evidence="9" type="ORF">MCOR_41644</name>
</gene>
<evidence type="ECO:0000256" key="6">
    <source>
        <dbReference type="SAM" id="MobiDB-lite"/>
    </source>
</evidence>
<dbReference type="PANTHER" id="PTHR11640:SF164">
    <property type="entry name" value="MAM DOMAIN-CONTAINING GLYCOSYLPHOSPHATIDYLINOSITOL ANCHOR PROTEIN 1"/>
    <property type="match status" value="1"/>
</dbReference>
<dbReference type="SMART" id="SM00409">
    <property type="entry name" value="IG"/>
    <property type="match status" value="3"/>
</dbReference>
<dbReference type="InterPro" id="IPR003598">
    <property type="entry name" value="Ig_sub2"/>
</dbReference>
<feature type="region of interest" description="Disordered" evidence="6">
    <location>
        <begin position="147"/>
        <end position="188"/>
    </location>
</feature>
<keyword evidence="10" id="KW-1185">Reference proteome</keyword>
<dbReference type="GO" id="GO:0050839">
    <property type="term" value="F:cell adhesion molecule binding"/>
    <property type="evidence" value="ECO:0007669"/>
    <property type="project" value="TreeGrafter"/>
</dbReference>
<dbReference type="SUPFAM" id="SSF48726">
    <property type="entry name" value="Immunoglobulin"/>
    <property type="match status" value="2"/>
</dbReference>
<reference evidence="9 10" key="1">
    <citation type="submission" date="2020-06" db="EMBL/GenBank/DDBJ databases">
        <authorList>
            <person name="Li R."/>
            <person name="Bekaert M."/>
        </authorList>
    </citation>
    <scope>NUCLEOTIDE SEQUENCE [LARGE SCALE GENOMIC DNA]</scope>
    <source>
        <strain evidence="10">wild</strain>
    </source>
</reference>
<evidence type="ECO:0000256" key="7">
    <source>
        <dbReference type="SAM" id="Phobius"/>
    </source>
</evidence>
<dbReference type="InterPro" id="IPR007110">
    <property type="entry name" value="Ig-like_dom"/>
</dbReference>
<feature type="domain" description="Ig-like" evidence="8">
    <location>
        <begin position="328"/>
        <end position="411"/>
    </location>
</feature>
<keyword evidence="3" id="KW-1015">Disulfide bond</keyword>
<feature type="transmembrane region" description="Helical" evidence="7">
    <location>
        <begin position="448"/>
        <end position="469"/>
    </location>
</feature>
<proteinExistence type="predicted"/>
<organism evidence="9 10">
    <name type="scientific">Mytilus coruscus</name>
    <name type="common">Sea mussel</name>
    <dbReference type="NCBI Taxonomy" id="42192"/>
    <lineage>
        <taxon>Eukaryota</taxon>
        <taxon>Metazoa</taxon>
        <taxon>Spiralia</taxon>
        <taxon>Lophotrochozoa</taxon>
        <taxon>Mollusca</taxon>
        <taxon>Bivalvia</taxon>
        <taxon>Autobranchia</taxon>
        <taxon>Pteriomorphia</taxon>
        <taxon>Mytilida</taxon>
        <taxon>Mytiloidea</taxon>
        <taxon>Mytilidae</taxon>
        <taxon>Mytilinae</taxon>
        <taxon>Mytilus</taxon>
    </lineage>
</organism>
<dbReference type="PANTHER" id="PTHR11640">
    <property type="entry name" value="NEPHRIN"/>
    <property type="match status" value="1"/>
</dbReference>
<feature type="compositionally biased region" description="Polar residues" evidence="6">
    <location>
        <begin position="625"/>
        <end position="641"/>
    </location>
</feature>
<dbReference type="InterPro" id="IPR003599">
    <property type="entry name" value="Ig_sub"/>
</dbReference>
<dbReference type="Proteomes" id="UP000507470">
    <property type="component" value="Unassembled WGS sequence"/>
</dbReference>
<feature type="compositionally biased region" description="Polar residues" evidence="6">
    <location>
        <begin position="162"/>
        <end position="180"/>
    </location>
</feature>
<dbReference type="OrthoDB" id="10039395at2759"/>
<dbReference type="GO" id="GO:0098609">
    <property type="term" value="P:cell-cell adhesion"/>
    <property type="evidence" value="ECO:0007669"/>
    <property type="project" value="TreeGrafter"/>
</dbReference>
<feature type="compositionally biased region" description="Basic and acidic residues" evidence="6">
    <location>
        <begin position="479"/>
        <end position="497"/>
    </location>
</feature>
<name>A0A6J8DKX7_MYTCO</name>
<feature type="region of interest" description="Disordered" evidence="6">
    <location>
        <begin position="479"/>
        <end position="499"/>
    </location>
</feature>
<sequence>MTNTSEVIDTDGIQLRCSYTTDPNDRVSGVTFLAENDTTDNFVYIAESTIFSSQPALFSYGVYLFGSANITKFSTSLSEVALTFNNLKCKHERKYKCRLGVHNTLPTDSAPMQLFVQVPPLKPDRVEITKAPTVVLTTTETARVDTSTSSVTESVNTSTSTGTKSVNTSMSSETTKSTAITSQRSNSSTTTSLQILTTSILDNNITTTTNTFYNSTSSTEPSTDSPSVMEGDNITVKCSGNVGKPAGIFTFQKFRKDNIQSTSYDATTTEIERIPGNCSYYRTSYLIFQVTAEDNQAMIRCVVVSFLAGQDMFKDSEQLEVKYNVRIPTVSKHPDKQEYIVGVDISITLTCITDGNPKPVFHWYKSNQDAYISTEENFTITNINTKKSGLYICNVSNTINEKIYTEAAEIEVNIINEADKSTTQSTSISSSSGVDDTTGKASGNLGPVIGGVLGVVGVFLLVIISYCVYIRKKRTSKIPTDKDEPKGFVDPKPKSVAESKTGNYDYIDLEEDANKPQTVNNGLEVEDINKHNEEYLKKQEEEEQKKNESNTPLQPAVYAQVNEATKSRNKQKTETPDRTDKQEEDTNAETQEGIDDKAGDLRHKENENVEHFNSSNNSSKQNSNCETKLSKQTSQIGSYANQAFEKDENRKVATVSPTIRSSGGSQDEEQTNQSRHSQSKKGYENIKGTDQTGTSEEDTSHRTAL</sequence>
<dbReference type="InterPro" id="IPR013783">
    <property type="entry name" value="Ig-like_fold"/>
</dbReference>
<accession>A0A6J8DKX7</accession>
<feature type="compositionally biased region" description="Low complexity" evidence="6">
    <location>
        <begin position="147"/>
        <end position="161"/>
    </location>
</feature>
<dbReference type="SMART" id="SM00408">
    <property type="entry name" value="IGc2"/>
    <property type="match status" value="1"/>
</dbReference>
<dbReference type="Pfam" id="PF13927">
    <property type="entry name" value="Ig_3"/>
    <property type="match status" value="1"/>
</dbReference>
<keyword evidence="4" id="KW-0325">Glycoprotein</keyword>
<keyword evidence="7" id="KW-1133">Transmembrane helix</keyword>
<dbReference type="PROSITE" id="PS50835">
    <property type="entry name" value="IG_LIKE"/>
    <property type="match status" value="1"/>
</dbReference>
<keyword evidence="7" id="KW-0812">Transmembrane</keyword>
<evidence type="ECO:0000259" key="8">
    <source>
        <dbReference type="PROSITE" id="PS50835"/>
    </source>
</evidence>
<evidence type="ECO:0000313" key="9">
    <source>
        <dbReference type="EMBL" id="CAC5408232.1"/>
    </source>
</evidence>
<evidence type="ECO:0000256" key="1">
    <source>
        <dbReference type="ARBA" id="ARBA00004479"/>
    </source>
</evidence>
<dbReference type="GO" id="GO:0005911">
    <property type="term" value="C:cell-cell junction"/>
    <property type="evidence" value="ECO:0007669"/>
    <property type="project" value="TreeGrafter"/>
</dbReference>
<protein>
    <recommendedName>
        <fullName evidence="8">Ig-like domain-containing protein</fullName>
    </recommendedName>
</protein>
<keyword evidence="2 7" id="KW-0472">Membrane</keyword>
<evidence type="ECO:0000256" key="3">
    <source>
        <dbReference type="ARBA" id="ARBA00023157"/>
    </source>
</evidence>
<feature type="region of interest" description="Disordered" evidence="6">
    <location>
        <begin position="421"/>
        <end position="440"/>
    </location>
</feature>
<dbReference type="CDD" id="cd00096">
    <property type="entry name" value="Ig"/>
    <property type="match status" value="1"/>
</dbReference>
<evidence type="ECO:0000256" key="4">
    <source>
        <dbReference type="ARBA" id="ARBA00023180"/>
    </source>
</evidence>
<evidence type="ECO:0000256" key="5">
    <source>
        <dbReference type="ARBA" id="ARBA00023319"/>
    </source>
</evidence>